<protein>
    <recommendedName>
        <fullName evidence="1">F-box domain-containing protein</fullName>
    </recommendedName>
</protein>
<proteinExistence type="predicted"/>
<organism evidence="2 3">
    <name type="scientific">Basidiobolus ranarum</name>
    <dbReference type="NCBI Taxonomy" id="34480"/>
    <lineage>
        <taxon>Eukaryota</taxon>
        <taxon>Fungi</taxon>
        <taxon>Fungi incertae sedis</taxon>
        <taxon>Zoopagomycota</taxon>
        <taxon>Entomophthoromycotina</taxon>
        <taxon>Basidiobolomycetes</taxon>
        <taxon>Basidiobolales</taxon>
        <taxon>Basidiobolaceae</taxon>
        <taxon>Basidiobolus</taxon>
    </lineage>
</organism>
<dbReference type="InterPro" id="IPR032675">
    <property type="entry name" value="LRR_dom_sf"/>
</dbReference>
<dbReference type="SUPFAM" id="SSF52047">
    <property type="entry name" value="RNI-like"/>
    <property type="match status" value="2"/>
</dbReference>
<evidence type="ECO:0000313" key="3">
    <source>
        <dbReference type="Proteomes" id="UP001479436"/>
    </source>
</evidence>
<reference evidence="2 3" key="1">
    <citation type="submission" date="2023-04" db="EMBL/GenBank/DDBJ databases">
        <title>Genome of Basidiobolus ranarum AG-B5.</title>
        <authorList>
            <person name="Stajich J.E."/>
            <person name="Carter-House D."/>
            <person name="Gryganskyi A."/>
        </authorList>
    </citation>
    <scope>NUCLEOTIDE SEQUENCE [LARGE SCALE GENOMIC DNA]</scope>
    <source>
        <strain evidence="2 3">AG-B5</strain>
    </source>
</reference>
<dbReference type="Gene3D" id="3.80.10.10">
    <property type="entry name" value="Ribonuclease Inhibitor"/>
    <property type="match status" value="2"/>
</dbReference>
<gene>
    <name evidence="2" type="ORF">K7432_013952</name>
</gene>
<dbReference type="PANTHER" id="PTHR38926:SF5">
    <property type="entry name" value="F-BOX AND LEUCINE-RICH REPEAT PROTEIN 6"/>
    <property type="match status" value="1"/>
</dbReference>
<dbReference type="PANTHER" id="PTHR38926">
    <property type="entry name" value="F-BOX DOMAIN CONTAINING PROTEIN, EXPRESSED"/>
    <property type="match status" value="1"/>
</dbReference>
<dbReference type="EMBL" id="JASJQH010008343">
    <property type="protein sequence ID" value="KAK9693386.1"/>
    <property type="molecule type" value="Genomic_DNA"/>
</dbReference>
<comment type="caution">
    <text evidence="2">The sequence shown here is derived from an EMBL/GenBank/DDBJ whole genome shotgun (WGS) entry which is preliminary data.</text>
</comment>
<feature type="domain" description="F-box" evidence="1">
    <location>
        <begin position="20"/>
        <end position="58"/>
    </location>
</feature>
<evidence type="ECO:0000259" key="1">
    <source>
        <dbReference type="Pfam" id="PF12937"/>
    </source>
</evidence>
<evidence type="ECO:0000313" key="2">
    <source>
        <dbReference type="EMBL" id="KAK9693386.1"/>
    </source>
</evidence>
<dbReference type="SUPFAM" id="SSF81383">
    <property type="entry name" value="F-box domain"/>
    <property type="match status" value="1"/>
</dbReference>
<dbReference type="Proteomes" id="UP001479436">
    <property type="component" value="Unassembled WGS sequence"/>
</dbReference>
<keyword evidence="3" id="KW-1185">Reference proteome</keyword>
<dbReference type="InterPro" id="IPR036047">
    <property type="entry name" value="F-box-like_dom_sf"/>
</dbReference>
<sequence>MDTIFSNSEADITKSPFSREVLQNVFNLFQADSNSLTNCCLVSRRWYAIAMPILWKAPRFCKRSQFNSFKDIVSNNPHVANLVLNLDCHRYRREIILYLQKLVQYLPNLQSATFPCFVPLSQLSSAAESLPLLTKLTDVQYVDINPTDEGIAFLSTMFHNCRKLKSLSLKMYGISSISIPIAFPISESLTSIELLGDEFNETFLRAFLQRLPNLTRFELCANDIPRNLISTLSAHCSKVNNLKFEFTGIYSDITVHRMIKQMTQKFGGKLKKLGMFFSPEARVSIPDDLLIKMWKSFPLLEHFGISYIQFNNSLLNSFSKYSKPHLKSLELNYISKHNSSTLDAWDNFLGKCGTNLHSLSISFSTLPEDLGIVIGKYCTQLRDVSLYFTNVTDKSTLPIAKGCRRLRKFDLNTTNITSSSIEALCENCLCLEEIILDRQDNTLCPLELAPFVTFFKTRGSHIKRLCVAGWAMSHELLEAITEYGDQLKELRFTNGEHLSDLSLKKVMDSCVKLRRLQIIGNPGDLGISKDLLKVNDQSYCCN</sequence>
<dbReference type="Pfam" id="PF12937">
    <property type="entry name" value="F-box-like"/>
    <property type="match status" value="1"/>
</dbReference>
<dbReference type="InterPro" id="IPR001810">
    <property type="entry name" value="F-box_dom"/>
</dbReference>
<name>A0ABR2VQ47_9FUNG</name>
<accession>A0ABR2VQ47</accession>